<reference evidence="3" key="2">
    <citation type="journal article" date="2021" name="Microbiome">
        <title>Successional dynamics and alternative stable states in a saline activated sludge microbial community over 9 years.</title>
        <authorList>
            <person name="Wang Y."/>
            <person name="Ye J."/>
            <person name="Ju F."/>
            <person name="Liu L."/>
            <person name="Boyd J.A."/>
            <person name="Deng Y."/>
            <person name="Parks D.H."/>
            <person name="Jiang X."/>
            <person name="Yin X."/>
            <person name="Woodcroft B.J."/>
            <person name="Tyson G.W."/>
            <person name="Hugenholtz P."/>
            <person name="Polz M.F."/>
            <person name="Zhang T."/>
        </authorList>
    </citation>
    <scope>NUCLEOTIDE SEQUENCE</scope>
    <source>
        <strain evidence="3">HKST-UBA80</strain>
    </source>
</reference>
<dbReference type="PANTHER" id="PTHR45947">
    <property type="entry name" value="SULFOQUINOVOSYL TRANSFERASE SQD2"/>
    <property type="match status" value="1"/>
</dbReference>
<gene>
    <name evidence="3" type="ORF">KDA10_00755</name>
</gene>
<dbReference type="AlphaFoldDB" id="A0A955DZL4"/>
<dbReference type="Proteomes" id="UP000714817">
    <property type="component" value="Unassembled WGS sequence"/>
</dbReference>
<feature type="compositionally biased region" description="Basic and acidic residues" evidence="1">
    <location>
        <begin position="1"/>
        <end position="11"/>
    </location>
</feature>
<dbReference type="InterPro" id="IPR001296">
    <property type="entry name" value="Glyco_trans_1"/>
</dbReference>
<dbReference type="EMBL" id="JAGQNY010000002">
    <property type="protein sequence ID" value="MCA9301882.1"/>
    <property type="molecule type" value="Genomic_DNA"/>
</dbReference>
<organism evidence="3 4">
    <name type="scientific">candidate division WWE3 bacterium</name>
    <dbReference type="NCBI Taxonomy" id="2053526"/>
    <lineage>
        <taxon>Bacteria</taxon>
        <taxon>Katanobacteria</taxon>
    </lineage>
</organism>
<reference evidence="3" key="1">
    <citation type="submission" date="2020-04" db="EMBL/GenBank/DDBJ databases">
        <authorList>
            <person name="Zhang T."/>
        </authorList>
    </citation>
    <scope>NUCLEOTIDE SEQUENCE</scope>
    <source>
        <strain evidence="3">HKST-UBA80</strain>
    </source>
</reference>
<comment type="caution">
    <text evidence="3">The sequence shown here is derived from an EMBL/GenBank/DDBJ whole genome shotgun (WGS) entry which is preliminary data.</text>
</comment>
<dbReference type="GO" id="GO:0016757">
    <property type="term" value="F:glycosyltransferase activity"/>
    <property type="evidence" value="ECO:0007669"/>
    <property type="project" value="UniProtKB-KW"/>
</dbReference>
<accession>A0A955DZL4</accession>
<sequence length="419" mass="47823">MQIGQKDEKFSNVEGTPSQKTQAAKAPKIAFVHEYLVQYGGAQKTLEAMLEVFPNSPIYTGLYDKKSMSSFLNNQTIHSTQNKLLSKFQKYLTFLMPLVFEGMDLQDFDIIISDGTAWPKGVLTNTHQLHISYIHTPPRFLYGYSVESQKRDKWYFKPILKVVDNILRVWDYNAAQRPDFLLTNSFETLARIKKFYGREAKVIYPPVELSYNNPETSSEEKIIAEEQEQNTSKNYYIMLGRLSAYKNFDVVIKAFNKNGKNLVILGTGYEENYLRSIAKTNITFIGRATDKQKSYYLENCKGLINAVQDEDFGIVPIEAMAYGKPVLAHRSGGHLETIVEGLSGMFFESLEVGDLIKSIESFDKSIEEGLFDAGSIKKSVQKFDKEIFKKDLKDFVLSKWEEKLNAGATRSSHHSSRNQ</sequence>
<keyword evidence="3" id="KW-0808">Transferase</keyword>
<dbReference type="Gene3D" id="3.40.50.2000">
    <property type="entry name" value="Glycogen Phosphorylase B"/>
    <property type="match status" value="1"/>
</dbReference>
<feature type="region of interest" description="Disordered" evidence="1">
    <location>
        <begin position="1"/>
        <end position="21"/>
    </location>
</feature>
<name>A0A955DZL4_UNCKA</name>
<evidence type="ECO:0000313" key="4">
    <source>
        <dbReference type="Proteomes" id="UP000714817"/>
    </source>
</evidence>
<dbReference type="EC" id="2.4.-.-" evidence="3"/>
<dbReference type="SUPFAM" id="SSF53756">
    <property type="entry name" value="UDP-Glycosyltransferase/glycogen phosphorylase"/>
    <property type="match status" value="1"/>
</dbReference>
<dbReference type="Pfam" id="PF00534">
    <property type="entry name" value="Glycos_transf_1"/>
    <property type="match status" value="1"/>
</dbReference>
<evidence type="ECO:0000259" key="2">
    <source>
        <dbReference type="Pfam" id="PF00534"/>
    </source>
</evidence>
<protein>
    <submittedName>
        <fullName evidence="3">Glycosyltransferase</fullName>
        <ecNumber evidence="3">2.4.-.-</ecNumber>
    </submittedName>
</protein>
<evidence type="ECO:0000256" key="1">
    <source>
        <dbReference type="SAM" id="MobiDB-lite"/>
    </source>
</evidence>
<feature type="domain" description="Glycosyl transferase family 1" evidence="2">
    <location>
        <begin position="223"/>
        <end position="362"/>
    </location>
</feature>
<dbReference type="InterPro" id="IPR050194">
    <property type="entry name" value="Glycosyltransferase_grp1"/>
</dbReference>
<dbReference type="PANTHER" id="PTHR45947:SF3">
    <property type="entry name" value="SULFOQUINOVOSYL TRANSFERASE SQD2"/>
    <property type="match status" value="1"/>
</dbReference>
<proteinExistence type="predicted"/>
<evidence type="ECO:0000313" key="3">
    <source>
        <dbReference type="EMBL" id="MCA9301882.1"/>
    </source>
</evidence>
<keyword evidence="3" id="KW-0328">Glycosyltransferase</keyword>